<evidence type="ECO:0000313" key="2">
    <source>
        <dbReference type="EMBL" id="KAF1387746.1"/>
    </source>
</evidence>
<dbReference type="Proteomes" id="UP000465112">
    <property type="component" value="Chromosome 7"/>
</dbReference>
<feature type="region of interest" description="Disordered" evidence="1">
    <location>
        <begin position="68"/>
        <end position="128"/>
    </location>
</feature>
<sequence length="128" mass="13532">MGLKGSPNFTDLRTAVFAHAKNNLPAEQRTMVATLMCNNTATADCFYALSLNVAQSKRMREHFRQALTHTMPSPPPPGRGPASLSTPPVGAEANPCPLPGVRDLRTGGAEGVHARLQNTPEKALSTAG</sequence>
<dbReference type="AlphaFoldDB" id="A0A6A5F094"/>
<proteinExistence type="predicted"/>
<gene>
    <name evidence="2" type="ORF">PFLUV_G00083160</name>
</gene>
<reference evidence="2 3" key="1">
    <citation type="submission" date="2019-06" db="EMBL/GenBank/DDBJ databases">
        <title>A chromosome-scale genome assembly of the European perch, Perca fluviatilis.</title>
        <authorList>
            <person name="Roques C."/>
            <person name="Zahm M."/>
            <person name="Cabau C."/>
            <person name="Klopp C."/>
            <person name="Bouchez O."/>
            <person name="Donnadieu C."/>
            <person name="Kuhl H."/>
            <person name="Gislard M."/>
            <person name="Guendouz S."/>
            <person name="Journot L."/>
            <person name="Haffray P."/>
            <person name="Bestin A."/>
            <person name="Morvezen R."/>
            <person name="Feron R."/>
            <person name="Wen M."/>
            <person name="Jouanno E."/>
            <person name="Herpin A."/>
            <person name="Schartl M."/>
            <person name="Postlethwait J."/>
            <person name="Schaerlinger B."/>
            <person name="Chardard D."/>
            <person name="Lecocq T."/>
            <person name="Poncet C."/>
            <person name="Jaffrelo L."/>
            <person name="Lampietro C."/>
            <person name="Guiguen Y."/>
        </authorList>
    </citation>
    <scope>NUCLEOTIDE SEQUENCE [LARGE SCALE GENOMIC DNA]</scope>
    <source>
        <tissue evidence="2">Blood</tissue>
    </source>
</reference>
<evidence type="ECO:0000313" key="3">
    <source>
        <dbReference type="Proteomes" id="UP000465112"/>
    </source>
</evidence>
<dbReference type="EMBL" id="VHII01000007">
    <property type="protein sequence ID" value="KAF1387746.1"/>
    <property type="molecule type" value="Genomic_DNA"/>
</dbReference>
<keyword evidence="3" id="KW-1185">Reference proteome</keyword>
<organism evidence="2 3">
    <name type="scientific">Perca fluviatilis</name>
    <name type="common">European perch</name>
    <dbReference type="NCBI Taxonomy" id="8168"/>
    <lineage>
        <taxon>Eukaryota</taxon>
        <taxon>Metazoa</taxon>
        <taxon>Chordata</taxon>
        <taxon>Craniata</taxon>
        <taxon>Vertebrata</taxon>
        <taxon>Euteleostomi</taxon>
        <taxon>Actinopterygii</taxon>
        <taxon>Neopterygii</taxon>
        <taxon>Teleostei</taxon>
        <taxon>Neoteleostei</taxon>
        <taxon>Acanthomorphata</taxon>
        <taxon>Eupercaria</taxon>
        <taxon>Perciformes</taxon>
        <taxon>Percoidei</taxon>
        <taxon>Percidae</taxon>
        <taxon>Percinae</taxon>
        <taxon>Perca</taxon>
    </lineage>
</organism>
<name>A0A6A5F094_PERFL</name>
<protein>
    <submittedName>
        <fullName evidence="2">Uncharacterized protein</fullName>
    </submittedName>
</protein>
<evidence type="ECO:0000256" key="1">
    <source>
        <dbReference type="SAM" id="MobiDB-lite"/>
    </source>
</evidence>
<accession>A0A6A5F094</accession>
<comment type="caution">
    <text evidence="2">The sequence shown here is derived from an EMBL/GenBank/DDBJ whole genome shotgun (WGS) entry which is preliminary data.</text>
</comment>